<dbReference type="EMBL" id="GEDC01012327">
    <property type="protein sequence ID" value="JAS24971.1"/>
    <property type="molecule type" value="Transcribed_RNA"/>
</dbReference>
<accession>A0A1B6DGZ2</accession>
<organism evidence="2">
    <name type="scientific">Clastoptera arizonana</name>
    <name type="common">Arizona spittle bug</name>
    <dbReference type="NCBI Taxonomy" id="38151"/>
    <lineage>
        <taxon>Eukaryota</taxon>
        <taxon>Metazoa</taxon>
        <taxon>Ecdysozoa</taxon>
        <taxon>Arthropoda</taxon>
        <taxon>Hexapoda</taxon>
        <taxon>Insecta</taxon>
        <taxon>Pterygota</taxon>
        <taxon>Neoptera</taxon>
        <taxon>Paraneoptera</taxon>
        <taxon>Hemiptera</taxon>
        <taxon>Auchenorrhyncha</taxon>
        <taxon>Cercopoidea</taxon>
        <taxon>Clastopteridae</taxon>
        <taxon>Clastoptera</taxon>
    </lineage>
</organism>
<reference evidence="2" key="1">
    <citation type="submission" date="2015-12" db="EMBL/GenBank/DDBJ databases">
        <title>De novo transcriptome assembly of four potential Pierce s Disease insect vectors from Arizona vineyards.</title>
        <authorList>
            <person name="Tassone E.E."/>
        </authorList>
    </citation>
    <scope>NUCLEOTIDE SEQUENCE</scope>
</reference>
<evidence type="ECO:0000313" key="2">
    <source>
        <dbReference type="EMBL" id="JAS24971.1"/>
    </source>
</evidence>
<evidence type="ECO:0000256" key="1">
    <source>
        <dbReference type="SAM" id="MobiDB-lite"/>
    </source>
</evidence>
<feature type="region of interest" description="Disordered" evidence="1">
    <location>
        <begin position="39"/>
        <end position="60"/>
    </location>
</feature>
<dbReference type="AlphaFoldDB" id="A0A1B6DGZ2"/>
<protein>
    <recommendedName>
        <fullName evidence="3">MICOS complex subunit MIC13</fullName>
    </recommendedName>
</protein>
<feature type="compositionally biased region" description="Basic and acidic residues" evidence="1">
    <location>
        <begin position="39"/>
        <end position="51"/>
    </location>
</feature>
<sequence>MLNSKITNSVKMLKNVIIKKPITTYKYAVEENGMNIVKVNEKSRPSSEPRKRPGQGRAAPTRYTLGERLWLISKIGLFVGVVNITDELGIWSTTDGTENLVQNIKDIVYPEQDSSADQENIPYVLYTTAHYWNQFIVSFFKLLGVYA</sequence>
<gene>
    <name evidence="2" type="ORF">g.5937</name>
</gene>
<evidence type="ECO:0008006" key="3">
    <source>
        <dbReference type="Google" id="ProtNLM"/>
    </source>
</evidence>
<proteinExistence type="predicted"/>
<name>A0A1B6DGZ2_9HEMI</name>